<keyword evidence="11" id="KW-0472">Membrane</keyword>
<evidence type="ECO:0000313" key="14">
    <source>
        <dbReference type="Proteomes" id="UP000823636"/>
    </source>
</evidence>
<evidence type="ECO:0000256" key="9">
    <source>
        <dbReference type="ARBA" id="ARBA00022989"/>
    </source>
</evidence>
<organism evidence="13 14">
    <name type="scientific">Candidatus Caccoplasma merdipullorum</name>
    <dbReference type="NCBI Taxonomy" id="2840718"/>
    <lineage>
        <taxon>Bacteria</taxon>
        <taxon>Pseudomonadati</taxon>
        <taxon>Bacteroidota</taxon>
        <taxon>Bacteroidia</taxon>
        <taxon>Bacteroidales</taxon>
        <taxon>Bacteroidaceae</taxon>
        <taxon>Bacteroidaceae incertae sedis</taxon>
        <taxon>Candidatus Caccoplasma</taxon>
    </lineage>
</organism>
<evidence type="ECO:0000256" key="5">
    <source>
        <dbReference type="ARBA" id="ARBA00022679"/>
    </source>
</evidence>
<keyword evidence="5" id="KW-0808">Transferase</keyword>
<evidence type="ECO:0000256" key="12">
    <source>
        <dbReference type="ARBA" id="ARBA00023211"/>
    </source>
</evidence>
<reference evidence="13" key="1">
    <citation type="submission" date="2020-10" db="EMBL/GenBank/DDBJ databases">
        <authorList>
            <person name="Gilroy R."/>
        </authorList>
    </citation>
    <scope>NUCLEOTIDE SEQUENCE</scope>
    <source>
        <strain evidence="13">G3-4614</strain>
    </source>
</reference>
<evidence type="ECO:0000256" key="4">
    <source>
        <dbReference type="ARBA" id="ARBA00022676"/>
    </source>
</evidence>
<reference evidence="13" key="2">
    <citation type="journal article" date="2021" name="PeerJ">
        <title>Extensive microbial diversity within the chicken gut microbiome revealed by metagenomics and culture.</title>
        <authorList>
            <person name="Gilroy R."/>
            <person name="Ravi A."/>
            <person name="Getino M."/>
            <person name="Pursley I."/>
            <person name="Horton D.L."/>
            <person name="Alikhan N.F."/>
            <person name="Baker D."/>
            <person name="Gharbi K."/>
            <person name="Hall N."/>
            <person name="Watson M."/>
            <person name="Adriaenssens E.M."/>
            <person name="Foster-Nyarko E."/>
            <person name="Jarju S."/>
            <person name="Secka A."/>
            <person name="Antonio M."/>
            <person name="Oren A."/>
            <person name="Chaudhuri R.R."/>
            <person name="La Ragione R."/>
            <person name="Hildebrand F."/>
            <person name="Pallen M.J."/>
        </authorList>
    </citation>
    <scope>NUCLEOTIDE SEQUENCE</scope>
    <source>
        <strain evidence="13">G3-4614</strain>
    </source>
</reference>
<keyword evidence="9" id="KW-1133">Transmembrane helix</keyword>
<comment type="cofactor">
    <cofactor evidence="1">
        <name>Mn(2+)</name>
        <dbReference type="ChEBI" id="CHEBI:29035"/>
    </cofactor>
</comment>
<evidence type="ECO:0000256" key="6">
    <source>
        <dbReference type="ARBA" id="ARBA00022692"/>
    </source>
</evidence>
<comment type="subcellular location">
    <subcellularLocation>
        <location evidence="2">Golgi apparatus membrane</location>
        <topology evidence="2">Single-pass type II membrane protein</topology>
    </subcellularLocation>
</comment>
<evidence type="ECO:0000256" key="3">
    <source>
        <dbReference type="ARBA" id="ARBA00004922"/>
    </source>
</evidence>
<accession>A0A9D9E7E2</accession>
<proteinExistence type="predicted"/>
<dbReference type="EMBL" id="JADIMW010000063">
    <property type="protein sequence ID" value="MBO8438389.1"/>
    <property type="molecule type" value="Genomic_DNA"/>
</dbReference>
<gene>
    <name evidence="13" type="ORF">IAC54_05760</name>
</gene>
<dbReference type="GO" id="GO:0046872">
    <property type="term" value="F:metal ion binding"/>
    <property type="evidence" value="ECO:0007669"/>
    <property type="project" value="UniProtKB-KW"/>
</dbReference>
<comment type="pathway">
    <text evidence="3">Protein modification; protein glycosylation.</text>
</comment>
<dbReference type="Pfam" id="PF03071">
    <property type="entry name" value="GNT-I"/>
    <property type="match status" value="1"/>
</dbReference>
<evidence type="ECO:0000256" key="2">
    <source>
        <dbReference type="ARBA" id="ARBA00004323"/>
    </source>
</evidence>
<dbReference type="Gene3D" id="3.90.550.10">
    <property type="entry name" value="Spore Coat Polysaccharide Biosynthesis Protein SpsA, Chain A"/>
    <property type="match status" value="1"/>
</dbReference>
<dbReference type="InterPro" id="IPR004139">
    <property type="entry name" value="Glyco_trans_13"/>
</dbReference>
<dbReference type="GO" id="GO:0008375">
    <property type="term" value="F:acetylglucosaminyltransferase activity"/>
    <property type="evidence" value="ECO:0007669"/>
    <property type="project" value="InterPro"/>
</dbReference>
<keyword evidence="4" id="KW-0328">Glycosyltransferase</keyword>
<keyword evidence="10" id="KW-0333">Golgi apparatus</keyword>
<evidence type="ECO:0000256" key="10">
    <source>
        <dbReference type="ARBA" id="ARBA00023034"/>
    </source>
</evidence>
<evidence type="ECO:0000256" key="7">
    <source>
        <dbReference type="ARBA" id="ARBA00022723"/>
    </source>
</evidence>
<dbReference type="InterPro" id="IPR029044">
    <property type="entry name" value="Nucleotide-diphossugar_trans"/>
</dbReference>
<keyword evidence="6" id="KW-0812">Transmembrane</keyword>
<dbReference type="Proteomes" id="UP000823636">
    <property type="component" value="Unassembled WGS sequence"/>
</dbReference>
<dbReference type="SUPFAM" id="SSF53448">
    <property type="entry name" value="Nucleotide-diphospho-sugar transferases"/>
    <property type="match status" value="1"/>
</dbReference>
<evidence type="ECO:0000256" key="11">
    <source>
        <dbReference type="ARBA" id="ARBA00023136"/>
    </source>
</evidence>
<evidence type="ECO:0000256" key="8">
    <source>
        <dbReference type="ARBA" id="ARBA00022968"/>
    </source>
</evidence>
<keyword evidence="8" id="KW-0735">Signal-anchor</keyword>
<keyword evidence="12" id="KW-0464">Manganese</keyword>
<evidence type="ECO:0000313" key="13">
    <source>
        <dbReference type="EMBL" id="MBO8438389.1"/>
    </source>
</evidence>
<dbReference type="AlphaFoldDB" id="A0A9D9E7E2"/>
<sequence length="301" mass="34374">MNSLAPILLFVYNRPAHVERCVASLLQSPLAQESPLIIFSDGAKGEHDRAQVDAVREYIRKIEGFKSVEIRENTVNRGLADNIIGGVTECTERFGRVIVVEDDLVLSPCFLNFMNRALDLYENVEEVVNINSHVLEGPQRFPDNFLISFADSWGWATWKRGWELFEPDGTLLLDKIKKIRGTKRFDMGYHFVRMLREQIVGKNNSWAIRWNASIFVNGKLSLNAGKPLAVNGGFGKDATHCNTPDLFGVRLYTGNLEPRLISPAEENPEARNNLRLNYIVRTSYANKLRVRLLEFFYRLVK</sequence>
<comment type="caution">
    <text evidence="13">The sequence shown here is derived from an EMBL/GenBank/DDBJ whole genome shotgun (WGS) entry which is preliminary data.</text>
</comment>
<evidence type="ECO:0000256" key="1">
    <source>
        <dbReference type="ARBA" id="ARBA00001936"/>
    </source>
</evidence>
<keyword evidence="7" id="KW-0479">Metal-binding</keyword>
<name>A0A9D9E7E2_9BACT</name>
<protein>
    <submittedName>
        <fullName evidence="13">Glycosyltransferase</fullName>
    </submittedName>
</protein>